<protein>
    <submittedName>
        <fullName evidence="1">Phytoene/squalene synthase family protein</fullName>
    </submittedName>
</protein>
<dbReference type="AlphaFoldDB" id="A0A508B4V2"/>
<evidence type="ECO:0000313" key="2">
    <source>
        <dbReference type="Proteomes" id="UP000320431"/>
    </source>
</evidence>
<sequence length="254" mass="27763">MNTTDERAGLPSAGNDPAALDSFLAKWRQRWPEWGVAEVFVPAPQRGSALAWAALLQELGDAAWGGRDPRPGEAKLAWWGEELQGWSRGARRHPLGIALQRQSADWAALAAALPTLRASRERPRDHAEAFAALEPFAAAVAAVEQRLFIGAGDDDAQGSRDAVVAALLQSRFFHEGDAHVPLAIVARAGEGTPLAIWAEQLRQRWPQAPARTVPRRLWTALAHARLGHAEPARALKPWRSLAIAWRSARARPRN</sequence>
<name>A0A508B4V2_9GAMM</name>
<reference evidence="1 2" key="1">
    <citation type="submission" date="2019-10" db="EMBL/GenBank/DDBJ databases">
        <title>Lysobacter alkalisoli sp. nov., isolated from saline-alkaline soil.</title>
        <authorList>
            <person name="Sun J.-Q."/>
        </authorList>
    </citation>
    <scope>NUCLEOTIDE SEQUENCE [LARGE SCALE GENOMIC DNA]</scope>
    <source>
        <strain evidence="1 2">KCTC 42381</strain>
    </source>
</reference>
<proteinExistence type="predicted"/>
<dbReference type="RefSeq" id="WP_141480745.1">
    <property type="nucleotide sequence ID" value="NZ_VICD02000003.1"/>
</dbReference>
<dbReference type="EMBL" id="VICD02000003">
    <property type="protein sequence ID" value="KAB8198805.1"/>
    <property type="molecule type" value="Genomic_DNA"/>
</dbReference>
<accession>A0A508B4V2</accession>
<organism evidence="1 2">
    <name type="scientific">Marilutibacter maris</name>
    <dbReference type="NCBI Taxonomy" id="1605891"/>
    <lineage>
        <taxon>Bacteria</taxon>
        <taxon>Pseudomonadati</taxon>
        <taxon>Pseudomonadota</taxon>
        <taxon>Gammaproteobacteria</taxon>
        <taxon>Lysobacterales</taxon>
        <taxon>Lysobacteraceae</taxon>
        <taxon>Marilutibacter</taxon>
    </lineage>
</organism>
<comment type="caution">
    <text evidence="1">The sequence shown here is derived from an EMBL/GenBank/DDBJ whole genome shotgun (WGS) entry which is preliminary data.</text>
</comment>
<gene>
    <name evidence="1" type="ORF">FKV24_000255</name>
</gene>
<evidence type="ECO:0000313" key="1">
    <source>
        <dbReference type="EMBL" id="KAB8198805.1"/>
    </source>
</evidence>
<dbReference type="Proteomes" id="UP000320431">
    <property type="component" value="Unassembled WGS sequence"/>
</dbReference>